<dbReference type="EMBL" id="SRLH01000002">
    <property type="protein sequence ID" value="TGD58831.1"/>
    <property type="molecule type" value="Genomic_DNA"/>
</dbReference>
<dbReference type="PROSITE" id="PS50297">
    <property type="entry name" value="ANK_REP_REGION"/>
    <property type="match status" value="1"/>
</dbReference>
<organism evidence="5 6">
    <name type="scientific">Flavobacterium humi</name>
    <dbReference type="NCBI Taxonomy" id="2562683"/>
    <lineage>
        <taxon>Bacteria</taxon>
        <taxon>Pseudomonadati</taxon>
        <taxon>Bacteroidota</taxon>
        <taxon>Flavobacteriia</taxon>
        <taxon>Flavobacteriales</taxon>
        <taxon>Flavobacteriaceae</taxon>
        <taxon>Flavobacterium</taxon>
    </lineage>
</organism>
<proteinExistence type="predicted"/>
<dbReference type="SMART" id="SM00248">
    <property type="entry name" value="ANK"/>
    <property type="match status" value="2"/>
</dbReference>
<dbReference type="InterPro" id="IPR002110">
    <property type="entry name" value="Ankyrin_rpt"/>
</dbReference>
<protein>
    <submittedName>
        <fullName evidence="5">Ankyrin repeat domain-containing protein</fullName>
    </submittedName>
</protein>
<evidence type="ECO:0000256" key="4">
    <source>
        <dbReference type="SAM" id="SignalP"/>
    </source>
</evidence>
<dbReference type="InterPro" id="IPR036770">
    <property type="entry name" value="Ankyrin_rpt-contain_sf"/>
</dbReference>
<dbReference type="PANTHER" id="PTHR24171">
    <property type="entry name" value="ANKYRIN REPEAT DOMAIN-CONTAINING PROTEIN 39-RELATED"/>
    <property type="match status" value="1"/>
</dbReference>
<comment type="caution">
    <text evidence="5">The sequence shown here is derived from an EMBL/GenBank/DDBJ whole genome shotgun (WGS) entry which is preliminary data.</text>
</comment>
<dbReference type="Gene3D" id="1.25.40.20">
    <property type="entry name" value="Ankyrin repeat-containing domain"/>
    <property type="match status" value="1"/>
</dbReference>
<evidence type="ECO:0000313" key="6">
    <source>
        <dbReference type="Proteomes" id="UP000297407"/>
    </source>
</evidence>
<feature type="repeat" description="ANK" evidence="3">
    <location>
        <begin position="67"/>
        <end position="99"/>
    </location>
</feature>
<accession>A0A4Z0L930</accession>
<evidence type="ECO:0000313" key="5">
    <source>
        <dbReference type="EMBL" id="TGD58831.1"/>
    </source>
</evidence>
<sequence>MKKTIILGLALVAFANVSFASNSNLSVQNSIEVVFKPTPLCSAIIKGDLETVKKFIEYGADVNESSEGLTPLMLAARYNKAEIVTLLLEKGARIDAKDERGLTAAKYAEMSNATDTMALLRNKKA</sequence>
<gene>
    <name evidence="5" type="ORF">E4635_02985</name>
</gene>
<dbReference type="OrthoDB" id="1374157at2"/>
<dbReference type="Pfam" id="PF12796">
    <property type="entry name" value="Ank_2"/>
    <property type="match status" value="1"/>
</dbReference>
<dbReference type="RefSeq" id="WP_135525141.1">
    <property type="nucleotide sequence ID" value="NZ_SRLH01000002.1"/>
</dbReference>
<keyword evidence="2 3" id="KW-0040">ANK repeat</keyword>
<feature type="chain" id="PRO_5021482842" evidence="4">
    <location>
        <begin position="21"/>
        <end position="125"/>
    </location>
</feature>
<dbReference type="PROSITE" id="PS50088">
    <property type="entry name" value="ANK_REPEAT"/>
    <property type="match status" value="2"/>
</dbReference>
<keyword evidence="1" id="KW-0677">Repeat</keyword>
<keyword evidence="6" id="KW-1185">Reference proteome</keyword>
<dbReference type="PANTHER" id="PTHR24171:SF9">
    <property type="entry name" value="ANKYRIN REPEAT DOMAIN-CONTAINING PROTEIN 39"/>
    <property type="match status" value="1"/>
</dbReference>
<reference evidence="5 6" key="1">
    <citation type="submission" date="2019-04" db="EMBL/GenBank/DDBJ databases">
        <title>Flavobacterium sp. strain DS2-A Genome sequencing and assembly.</title>
        <authorList>
            <person name="Kim I."/>
        </authorList>
    </citation>
    <scope>NUCLEOTIDE SEQUENCE [LARGE SCALE GENOMIC DNA]</scope>
    <source>
        <strain evidence="5 6">DS2-A</strain>
    </source>
</reference>
<feature type="signal peptide" evidence="4">
    <location>
        <begin position="1"/>
        <end position="20"/>
    </location>
</feature>
<evidence type="ECO:0000256" key="2">
    <source>
        <dbReference type="ARBA" id="ARBA00023043"/>
    </source>
</evidence>
<dbReference type="AlphaFoldDB" id="A0A4Z0L930"/>
<keyword evidence="4" id="KW-0732">Signal</keyword>
<name>A0A4Z0L930_9FLAO</name>
<dbReference type="SUPFAM" id="SSF48403">
    <property type="entry name" value="Ankyrin repeat"/>
    <property type="match status" value="1"/>
</dbReference>
<dbReference type="Proteomes" id="UP000297407">
    <property type="component" value="Unassembled WGS sequence"/>
</dbReference>
<evidence type="ECO:0000256" key="1">
    <source>
        <dbReference type="ARBA" id="ARBA00022737"/>
    </source>
</evidence>
<feature type="repeat" description="ANK" evidence="3">
    <location>
        <begin position="35"/>
        <end position="67"/>
    </location>
</feature>
<evidence type="ECO:0000256" key="3">
    <source>
        <dbReference type="PROSITE-ProRule" id="PRU00023"/>
    </source>
</evidence>